<comment type="caution">
    <text evidence="2">The sequence shown here is derived from an EMBL/GenBank/DDBJ whole genome shotgun (WGS) entry which is preliminary data.</text>
</comment>
<dbReference type="Gene3D" id="3.10.450.590">
    <property type="match status" value="1"/>
</dbReference>
<reference evidence="2" key="1">
    <citation type="submission" date="2021-12" db="EMBL/GenBank/DDBJ databases">
        <title>Draft genome sequence of Corynebacterium ammoniagenes strain T-723.</title>
        <authorList>
            <person name="Matsuzawa M."/>
            <person name="Hiratani M."/>
            <person name="Abe I."/>
            <person name="Tsuji Y."/>
            <person name="Nakamura J."/>
        </authorList>
    </citation>
    <scope>NUCLEOTIDE SEQUENCE</scope>
    <source>
        <strain evidence="2">T-723</strain>
    </source>
</reference>
<protein>
    <recommendedName>
        <fullName evidence="1">DUF3887 domain-containing protein</fullName>
    </recommendedName>
</protein>
<accession>A0AAV5G3R7</accession>
<dbReference type="RefSeq" id="WP_003846668.1">
    <property type="nucleotide sequence ID" value="NZ_BQKK01000006.1"/>
</dbReference>
<sequence>MGIEPGHKLAERIQRVATLLAEELAATENEASTAQDLRSDITHALATARSLRALADESLAHLITDARNRGVTWQVIGDALGISRQAAFQRFGTPVDPRTGEAMNKPSKHRRDEARAQAESFLDALTAHQWENAAQQLGPVIGSQLDAEGLAATWAQVTALGGELEARLKSDAIGLPDDIIVVEQHLAFEAADLVARLSYNADGTMAGLWFVPAEQALTERPHS</sequence>
<evidence type="ECO:0000313" key="2">
    <source>
        <dbReference type="EMBL" id="GJN43723.1"/>
    </source>
</evidence>
<proteinExistence type="predicted"/>
<name>A0AAV5G3R7_CORAM</name>
<organism evidence="2 3">
    <name type="scientific">Corynebacterium ammoniagenes</name>
    <name type="common">Brevibacterium ammoniagenes</name>
    <dbReference type="NCBI Taxonomy" id="1697"/>
    <lineage>
        <taxon>Bacteria</taxon>
        <taxon>Bacillati</taxon>
        <taxon>Actinomycetota</taxon>
        <taxon>Actinomycetes</taxon>
        <taxon>Mycobacteriales</taxon>
        <taxon>Corynebacteriaceae</taxon>
        <taxon>Corynebacterium</taxon>
    </lineage>
</organism>
<dbReference type="EMBL" id="BQKK01000006">
    <property type="protein sequence ID" value="GJN43723.1"/>
    <property type="molecule type" value="Genomic_DNA"/>
</dbReference>
<dbReference type="AlphaFoldDB" id="A0AAV5G3R7"/>
<dbReference type="Pfam" id="PF13026">
    <property type="entry name" value="DUF3887"/>
    <property type="match status" value="1"/>
</dbReference>
<evidence type="ECO:0000313" key="3">
    <source>
        <dbReference type="Proteomes" id="UP001054925"/>
    </source>
</evidence>
<evidence type="ECO:0000259" key="1">
    <source>
        <dbReference type="Pfam" id="PF13026"/>
    </source>
</evidence>
<dbReference type="InterPro" id="IPR024981">
    <property type="entry name" value="DUF3887"/>
</dbReference>
<dbReference type="Proteomes" id="UP001054925">
    <property type="component" value="Unassembled WGS sequence"/>
</dbReference>
<feature type="domain" description="DUF3887" evidence="1">
    <location>
        <begin position="118"/>
        <end position="208"/>
    </location>
</feature>
<gene>
    <name evidence="2" type="ORF">CAT723_22020</name>
</gene>